<dbReference type="OrthoDB" id="2562097at2759"/>
<dbReference type="GeneID" id="91085892"/>
<dbReference type="RefSeq" id="XP_066067215.1">
    <property type="nucleotide sequence ID" value="XM_066211118.1"/>
</dbReference>
<protein>
    <submittedName>
        <fullName evidence="1">Uncharacterized protein</fullName>
    </submittedName>
</protein>
<dbReference type="AlphaFoldDB" id="A0A1E3IT19"/>
<dbReference type="VEuPathDB" id="FungiDB:L203_00952"/>
<dbReference type="KEGG" id="cdep:91085892"/>
<evidence type="ECO:0000313" key="2">
    <source>
        <dbReference type="Proteomes" id="UP000094043"/>
    </source>
</evidence>
<keyword evidence="2" id="KW-1185">Reference proteome</keyword>
<evidence type="ECO:0000313" key="1">
    <source>
        <dbReference type="EMBL" id="WVN86515.1"/>
    </source>
</evidence>
<dbReference type="Proteomes" id="UP000094043">
    <property type="component" value="Chromosome 2"/>
</dbReference>
<dbReference type="EMBL" id="CP143785">
    <property type="protein sequence ID" value="WVN86515.1"/>
    <property type="molecule type" value="Genomic_DNA"/>
</dbReference>
<name>A0A1E3IT19_9TREE</name>
<organism evidence="1 2">
    <name type="scientific">Cryptococcus depauperatus CBS 7841</name>
    <dbReference type="NCBI Taxonomy" id="1295531"/>
    <lineage>
        <taxon>Eukaryota</taxon>
        <taxon>Fungi</taxon>
        <taxon>Dikarya</taxon>
        <taxon>Basidiomycota</taxon>
        <taxon>Agaricomycotina</taxon>
        <taxon>Tremellomycetes</taxon>
        <taxon>Tremellales</taxon>
        <taxon>Cryptococcaceae</taxon>
        <taxon>Cryptococcus</taxon>
    </lineage>
</organism>
<reference evidence="1" key="3">
    <citation type="submission" date="2024-01" db="EMBL/GenBank/DDBJ databases">
        <authorList>
            <person name="Coelho M.A."/>
            <person name="David-Palma M."/>
            <person name="Shea T."/>
            <person name="Sun S."/>
            <person name="Cuomo C.A."/>
            <person name="Heitman J."/>
        </authorList>
    </citation>
    <scope>NUCLEOTIDE SEQUENCE</scope>
    <source>
        <strain evidence="1">CBS 7841</strain>
    </source>
</reference>
<proteinExistence type="predicted"/>
<sequence length="368" mass="39553">MMLRQTAIRLSASVSAAPRAAVRPRGPIRIPQKTYSPTLPIRRTYATDIPPPQPPRASGGNGNGPMFLVLAAIVGLGAGGYMYMKPVRDVAKVTNQSIDSLKESTSNIGDLASYAKAVLPPSAFAIYSHLSRQEGGVNGFLSSLKDKDLPAILEELKKAGGDDVKRVVDKVQKKLDQAQGKVENVDWKGLAQDLKGEIPEGSQKIIDVLIGKIPDKADLDNLIKKAREMGEDQLKQVEASANKVWVKVEEAKKEKKSQANALLKGLKEAAPADVDSLIKQLKETAKKAGIPADTVEAWLKSKAEDGKIDADALGKQVEDKVKTAARFLPGEPKDVVKQVEQLSPSLAKLVSQAFQQAGVTDENGNKKV</sequence>
<reference evidence="1" key="2">
    <citation type="journal article" date="2022" name="Elife">
        <title>Obligate sexual reproduction of a homothallic fungus closely related to the Cryptococcus pathogenic species complex.</title>
        <authorList>
            <person name="Passer A.R."/>
            <person name="Clancey S.A."/>
            <person name="Shea T."/>
            <person name="David-Palma M."/>
            <person name="Averette A.F."/>
            <person name="Boekhout T."/>
            <person name="Porcel B.M."/>
            <person name="Nowrousian M."/>
            <person name="Cuomo C.A."/>
            <person name="Sun S."/>
            <person name="Heitman J."/>
            <person name="Coelho M.A."/>
        </authorList>
    </citation>
    <scope>NUCLEOTIDE SEQUENCE</scope>
    <source>
        <strain evidence="1">CBS 7841</strain>
    </source>
</reference>
<gene>
    <name evidence="1" type="ORF">L203_101679</name>
</gene>
<accession>A0A1E3IT19</accession>
<reference evidence="1" key="1">
    <citation type="submission" date="2016-06" db="EMBL/GenBank/DDBJ databases">
        <authorList>
            <person name="Cuomo C."/>
            <person name="Litvintseva A."/>
            <person name="Heitman J."/>
            <person name="Chen Y."/>
            <person name="Sun S."/>
            <person name="Springer D."/>
            <person name="Dromer F."/>
            <person name="Young S."/>
            <person name="Zeng Q."/>
            <person name="Chapman S."/>
            <person name="Gujja S."/>
            <person name="Saif S."/>
            <person name="Birren B."/>
        </authorList>
    </citation>
    <scope>NUCLEOTIDE SEQUENCE</scope>
    <source>
        <strain evidence="1">CBS 7841</strain>
    </source>
</reference>